<evidence type="ECO:0000256" key="3">
    <source>
        <dbReference type="ARBA" id="ARBA00023295"/>
    </source>
</evidence>
<dbReference type="AlphaFoldDB" id="U2V1V9"/>
<feature type="active site" description="Nucleophile" evidence="4">
    <location>
        <position position="386"/>
    </location>
</feature>
<dbReference type="Pfam" id="PF00232">
    <property type="entry name" value="Glyco_hydro_1"/>
    <property type="match status" value="2"/>
</dbReference>
<comment type="caution">
    <text evidence="6">The sequence shown here is derived from an EMBL/GenBank/DDBJ whole genome shotgun (WGS) entry which is preliminary data.</text>
</comment>
<dbReference type="GO" id="GO:0008422">
    <property type="term" value="F:beta-glucosidase activity"/>
    <property type="evidence" value="ECO:0007669"/>
    <property type="project" value="TreeGrafter"/>
</dbReference>
<evidence type="ECO:0000313" key="7">
    <source>
        <dbReference type="Proteomes" id="UP000016638"/>
    </source>
</evidence>
<gene>
    <name evidence="6" type="ORF">HMPREF1316_1881</name>
</gene>
<dbReference type="InterPro" id="IPR001360">
    <property type="entry name" value="Glyco_hydro_1"/>
</dbReference>
<protein>
    <submittedName>
        <fullName evidence="6">Glycoside hydrolase, family 1</fullName>
    </submittedName>
</protein>
<dbReference type="PANTHER" id="PTHR10353:SF122">
    <property type="entry name" value="6-PHOSPHO-BETA-GLUCOSIDASE ASCB-RELATED"/>
    <property type="match status" value="1"/>
</dbReference>
<evidence type="ECO:0000313" key="6">
    <source>
        <dbReference type="EMBL" id="ERL09332.1"/>
    </source>
</evidence>
<dbReference type="STRING" id="1125712.HMPREF1316_1881"/>
<dbReference type="PANTHER" id="PTHR10353">
    <property type="entry name" value="GLYCOSYL HYDROLASE"/>
    <property type="match status" value="1"/>
</dbReference>
<reference evidence="6 7" key="1">
    <citation type="submission" date="2013-08" db="EMBL/GenBank/DDBJ databases">
        <authorList>
            <person name="Durkin A.S."/>
            <person name="Haft D.R."/>
            <person name="McCorrison J."/>
            <person name="Torralba M."/>
            <person name="Gillis M."/>
            <person name="Haft D.H."/>
            <person name="Methe B."/>
            <person name="Sutton G."/>
            <person name="Nelson K.E."/>
        </authorList>
    </citation>
    <scope>NUCLEOTIDE SEQUENCE [LARGE SCALE GENOMIC DNA]</scope>
    <source>
        <strain evidence="6 7">F0195</strain>
    </source>
</reference>
<evidence type="ECO:0000256" key="2">
    <source>
        <dbReference type="ARBA" id="ARBA00022801"/>
    </source>
</evidence>
<keyword evidence="2 6" id="KW-0378">Hydrolase</keyword>
<dbReference type="OrthoDB" id="3182512at2"/>
<evidence type="ECO:0000256" key="4">
    <source>
        <dbReference type="PROSITE-ProRule" id="PRU10055"/>
    </source>
</evidence>
<proteinExistence type="inferred from homology"/>
<dbReference type="RefSeq" id="WP_021725689.1">
    <property type="nucleotide sequence ID" value="NZ_AWEZ01000030.1"/>
</dbReference>
<dbReference type="InterPro" id="IPR017853">
    <property type="entry name" value="GH"/>
</dbReference>
<dbReference type="Gene3D" id="3.20.20.80">
    <property type="entry name" value="Glycosidases"/>
    <property type="match status" value="1"/>
</dbReference>
<dbReference type="GO" id="GO:0005829">
    <property type="term" value="C:cytosol"/>
    <property type="evidence" value="ECO:0007669"/>
    <property type="project" value="TreeGrafter"/>
</dbReference>
<dbReference type="PRINTS" id="PR00131">
    <property type="entry name" value="GLHYDRLASE1"/>
</dbReference>
<dbReference type="InterPro" id="IPR018120">
    <property type="entry name" value="Glyco_hydro_1_AS"/>
</dbReference>
<dbReference type="Proteomes" id="UP000016638">
    <property type="component" value="Unassembled WGS sequence"/>
</dbReference>
<name>U2V1V9_9ACTN</name>
<sequence>METIRLPKGFLWGGATADFQYEGGYGEGGRGLLTRDFETDGSVSSPRKMTLRIPDGGRAAVNSSFLMCEPFPEGAVPCIYDDQYYPSHQAVDFYHHWKEDIALMGEMGFKVFRFSICWSRIFPTGDEAEPNQEGLAFYEGVVDELLTHGMQPLITVCHDELPVHLAEEYGGWSSRHVIDCYLRLCRALFERIGTKCRYWLTFNELNAVAGYAALGVRKTDDQTHYQALHNIFVASAKAVVMGHKMMPGAQFGTMYALSEIYPETCRPEDVLRRMQCRHESLLFADVMAQGRYPYYARDIFRRRGVKLDMDPHDEQVLLDGQLDYVSFSYYRSATVNASSPLRRMGGEPNNPYLKTTAWGWQIDPVGLRYVMNEVYDRYRKPIFIVENGLGARDEVADDGTIDDQYRIDYLRDHLREMAKAICLDGVECLGYTMWGCIDLVSLSTGEMAKRYGFVYVDMDDKGNGTLARSRKKSFDWMRRVCETNGDSLWSD</sequence>
<keyword evidence="7" id="KW-1185">Reference proteome</keyword>
<organism evidence="6 7">
    <name type="scientific">Olsenella profusa F0195</name>
    <dbReference type="NCBI Taxonomy" id="1125712"/>
    <lineage>
        <taxon>Bacteria</taxon>
        <taxon>Bacillati</taxon>
        <taxon>Actinomycetota</taxon>
        <taxon>Coriobacteriia</taxon>
        <taxon>Coriobacteriales</taxon>
        <taxon>Atopobiaceae</taxon>
        <taxon>Olsenella</taxon>
    </lineage>
</organism>
<dbReference type="PROSITE" id="PS00572">
    <property type="entry name" value="GLYCOSYL_HYDROL_F1_1"/>
    <property type="match status" value="1"/>
</dbReference>
<evidence type="ECO:0000256" key="5">
    <source>
        <dbReference type="RuleBase" id="RU003690"/>
    </source>
</evidence>
<dbReference type="EMBL" id="AWEZ01000030">
    <property type="protein sequence ID" value="ERL09332.1"/>
    <property type="molecule type" value="Genomic_DNA"/>
</dbReference>
<keyword evidence="3" id="KW-0326">Glycosidase</keyword>
<evidence type="ECO:0000256" key="1">
    <source>
        <dbReference type="ARBA" id="ARBA00010838"/>
    </source>
</evidence>
<dbReference type="GO" id="GO:0016052">
    <property type="term" value="P:carbohydrate catabolic process"/>
    <property type="evidence" value="ECO:0007669"/>
    <property type="project" value="TreeGrafter"/>
</dbReference>
<dbReference type="eggNOG" id="COG2723">
    <property type="taxonomic scope" value="Bacteria"/>
</dbReference>
<dbReference type="SUPFAM" id="SSF51445">
    <property type="entry name" value="(Trans)glycosidases"/>
    <property type="match status" value="1"/>
</dbReference>
<accession>U2V1V9</accession>
<dbReference type="PATRIC" id="fig|1125712.3.peg.818"/>
<comment type="similarity">
    <text evidence="1 5">Belongs to the glycosyl hydrolase 1 family.</text>
</comment>